<dbReference type="RefSeq" id="WP_133558676.1">
    <property type="nucleotide sequence ID" value="NZ_SNWM01000005.1"/>
</dbReference>
<dbReference type="Proteomes" id="UP000295499">
    <property type="component" value="Unassembled WGS sequence"/>
</dbReference>
<keyword evidence="2" id="KW-1185">Reference proteome</keyword>
<proteinExistence type="predicted"/>
<evidence type="ECO:0000313" key="2">
    <source>
        <dbReference type="Proteomes" id="UP000295499"/>
    </source>
</evidence>
<dbReference type="EMBL" id="SNWM01000005">
    <property type="protein sequence ID" value="TDO20314.1"/>
    <property type="molecule type" value="Genomic_DNA"/>
</dbReference>
<accession>A0A4R6IEB6</accession>
<dbReference type="OrthoDB" id="763040at2"/>
<sequence length="365" mass="41699">MKTGQIGALTMLIMGKPSEEELEDAVEALLTEVREAMLGTADQAVLARYIRYLQLSCTDLMDAPQAGNAVQQWLSMLLGSLRRYYPEFYNHSALMPGYMVEQRKKALIRTGQLRHTKLKARMRNQELHRIIENYFAEVLSLERYTYLELDRQAVLQDQILAFCAQGHFSQFDEQLLDYLVVLDYRDSRFLDHYMDKITAELDTEVDLEFQQRILQAYQKRLLKMQLHGSVSGMAAQGSYAVLLSYVNSLHAGIAARQVYQGTTAQHSDSAALLRGKDYRVKTVFSVDVLSYLARLFVDCGLIKAVVKNDLYSFLATRVETAKIGNKVLSTGSICRKYQSVMQVTAVQTRAMLMKMVHQIDLEFRL</sequence>
<comment type="caution">
    <text evidence="1">The sequence shown here is derived from an EMBL/GenBank/DDBJ whole genome shotgun (WGS) entry which is preliminary data.</text>
</comment>
<evidence type="ECO:0000313" key="1">
    <source>
        <dbReference type="EMBL" id="TDO20314.1"/>
    </source>
</evidence>
<gene>
    <name evidence="1" type="ORF">CLV32_4074</name>
</gene>
<dbReference type="AlphaFoldDB" id="A0A4R6IEB6"/>
<organism evidence="1 2">
    <name type="scientific">Pedobacter duraquae</name>
    <dbReference type="NCBI Taxonomy" id="425511"/>
    <lineage>
        <taxon>Bacteria</taxon>
        <taxon>Pseudomonadati</taxon>
        <taxon>Bacteroidota</taxon>
        <taxon>Sphingobacteriia</taxon>
        <taxon>Sphingobacteriales</taxon>
        <taxon>Sphingobacteriaceae</taxon>
        <taxon>Pedobacter</taxon>
    </lineage>
</organism>
<reference evidence="1 2" key="1">
    <citation type="submission" date="2019-03" db="EMBL/GenBank/DDBJ databases">
        <title>Genomic Encyclopedia of Archaeal and Bacterial Type Strains, Phase II (KMG-II): from individual species to whole genera.</title>
        <authorList>
            <person name="Goeker M."/>
        </authorList>
    </citation>
    <scope>NUCLEOTIDE SEQUENCE [LARGE SCALE GENOMIC DNA]</scope>
    <source>
        <strain evidence="1 2">DSM 19034</strain>
    </source>
</reference>
<name>A0A4R6IEB6_9SPHI</name>
<protein>
    <submittedName>
        <fullName evidence="1">Uncharacterized protein</fullName>
    </submittedName>
</protein>